<dbReference type="PANTHER" id="PTHR12434:SF6">
    <property type="entry name" value="MEDIATOR OF RNA POLYMERASE II TRANSCRIPTION SUBUNIT 22"/>
    <property type="match status" value="1"/>
</dbReference>
<comment type="subcellular location">
    <subcellularLocation>
        <location evidence="1">Nucleus</location>
    </subcellularLocation>
</comment>
<keyword evidence="9" id="KW-1185">Reference proteome</keyword>
<reference evidence="8 9" key="1">
    <citation type="journal article" date="2023" name="BMC Biol.">
        <title>The compact genome of the sponge Oopsacas minuta (Hexactinellida) is lacking key metazoan core genes.</title>
        <authorList>
            <person name="Santini S."/>
            <person name="Schenkelaars Q."/>
            <person name="Jourda C."/>
            <person name="Duchesne M."/>
            <person name="Belahbib H."/>
            <person name="Rocher C."/>
            <person name="Selva M."/>
            <person name="Riesgo A."/>
            <person name="Vervoort M."/>
            <person name="Leys S.P."/>
            <person name="Kodjabachian L."/>
            <person name="Le Bivic A."/>
            <person name="Borchiellini C."/>
            <person name="Claverie J.M."/>
            <person name="Renard E."/>
        </authorList>
    </citation>
    <scope>NUCLEOTIDE SEQUENCE [LARGE SCALE GENOMIC DNA]</scope>
    <source>
        <strain evidence="8">SPO-2</strain>
    </source>
</reference>
<dbReference type="GO" id="GO:0016592">
    <property type="term" value="C:mediator complex"/>
    <property type="evidence" value="ECO:0007669"/>
    <property type="project" value="InterPro"/>
</dbReference>
<evidence type="ECO:0000256" key="7">
    <source>
        <dbReference type="ARBA" id="ARBA00031962"/>
    </source>
</evidence>
<evidence type="ECO:0000256" key="2">
    <source>
        <dbReference type="ARBA" id="ARBA00019695"/>
    </source>
</evidence>
<evidence type="ECO:0000256" key="1">
    <source>
        <dbReference type="ARBA" id="ARBA00004123"/>
    </source>
</evidence>
<dbReference type="AlphaFoldDB" id="A0AAV7K3F8"/>
<evidence type="ECO:0000256" key="6">
    <source>
        <dbReference type="ARBA" id="ARBA00025687"/>
    </source>
</evidence>
<evidence type="ECO:0000313" key="9">
    <source>
        <dbReference type="Proteomes" id="UP001165289"/>
    </source>
</evidence>
<dbReference type="Pfam" id="PF06179">
    <property type="entry name" value="Med22"/>
    <property type="match status" value="1"/>
</dbReference>
<evidence type="ECO:0000313" key="8">
    <source>
        <dbReference type="EMBL" id="KAI6654791.1"/>
    </source>
</evidence>
<accession>A0AAV7K3F8</accession>
<protein>
    <recommendedName>
        <fullName evidence="2">Mediator of RNA polymerase II transcription subunit 22</fullName>
    </recommendedName>
    <alternativeName>
        <fullName evidence="7">Mediator complex subunit 22</fullName>
    </alternativeName>
</protein>
<dbReference type="EMBL" id="JAKMXF010000221">
    <property type="protein sequence ID" value="KAI6654791.1"/>
    <property type="molecule type" value="Genomic_DNA"/>
</dbReference>
<dbReference type="GO" id="GO:0006357">
    <property type="term" value="P:regulation of transcription by RNA polymerase II"/>
    <property type="evidence" value="ECO:0007669"/>
    <property type="project" value="InterPro"/>
</dbReference>
<gene>
    <name evidence="8" type="ORF">LOD99_2670</name>
</gene>
<evidence type="ECO:0000256" key="5">
    <source>
        <dbReference type="ARBA" id="ARBA00023242"/>
    </source>
</evidence>
<comment type="function">
    <text evidence="6">Component of the Mediator complex, a coactivator involved in the regulated transcription of nearly all RNA polymerase II-dependent genes. Mediator functions as a bridge to convey information from gene-specific regulatory proteins to the basal RNA polymerase II transcription machinery. Mediator is recruited to promoters by direct interactions with regulatory proteins and serves as a scaffold for the assembly of a functional preinitiation complex with RNA polymerase II and the general transcription factors.</text>
</comment>
<name>A0AAV7K3F8_9METZ</name>
<dbReference type="Proteomes" id="UP001165289">
    <property type="component" value="Unassembled WGS sequence"/>
</dbReference>
<organism evidence="8 9">
    <name type="scientific">Oopsacas minuta</name>
    <dbReference type="NCBI Taxonomy" id="111878"/>
    <lineage>
        <taxon>Eukaryota</taxon>
        <taxon>Metazoa</taxon>
        <taxon>Porifera</taxon>
        <taxon>Hexactinellida</taxon>
        <taxon>Hexasterophora</taxon>
        <taxon>Lyssacinosida</taxon>
        <taxon>Leucopsacidae</taxon>
        <taxon>Oopsacas</taxon>
    </lineage>
</organism>
<evidence type="ECO:0000256" key="4">
    <source>
        <dbReference type="ARBA" id="ARBA00023163"/>
    </source>
</evidence>
<dbReference type="GO" id="GO:0003712">
    <property type="term" value="F:transcription coregulator activity"/>
    <property type="evidence" value="ECO:0007669"/>
    <property type="project" value="InterPro"/>
</dbReference>
<keyword evidence="5" id="KW-0539">Nucleus</keyword>
<proteinExistence type="predicted"/>
<comment type="caution">
    <text evidence="8">The sequence shown here is derived from an EMBL/GenBank/DDBJ whole genome shotgun (WGS) entry which is preliminary data.</text>
</comment>
<dbReference type="InterPro" id="IPR009332">
    <property type="entry name" value="Med22"/>
</dbReference>
<evidence type="ECO:0000256" key="3">
    <source>
        <dbReference type="ARBA" id="ARBA00023015"/>
    </source>
</evidence>
<sequence>MSLETQLISTYSRQLKDNIKAIAENYTEILQCSKIKQNIFDERESFTFEQSRFEMLVRAQKIVRAAEALAQLSSDIKEHILLNDFSLINKSIDQHTAHIQDACKQSKGEIEGLRKELLQSSQDQGINYDHLL</sequence>
<dbReference type="PANTHER" id="PTHR12434">
    <property type="entry name" value="MEDIATOR OF RNA POLYMERASE II TRANSCRIPTION SUBUNIT 22"/>
    <property type="match status" value="1"/>
</dbReference>
<keyword evidence="4" id="KW-0804">Transcription</keyword>
<keyword evidence="3" id="KW-0805">Transcription regulation</keyword>